<dbReference type="Proteomes" id="UP000044136">
    <property type="component" value="Unassembled WGS sequence"/>
</dbReference>
<keyword evidence="5 8" id="KW-0812">Transmembrane</keyword>
<keyword evidence="4" id="KW-1003">Cell membrane</keyword>
<feature type="transmembrane region" description="Helical" evidence="8">
    <location>
        <begin position="43"/>
        <end position="64"/>
    </location>
</feature>
<evidence type="ECO:0000256" key="3">
    <source>
        <dbReference type="ARBA" id="ARBA00022448"/>
    </source>
</evidence>
<dbReference type="EMBL" id="CCSE01000001">
    <property type="protein sequence ID" value="CDZ99050.1"/>
    <property type="molecule type" value="Genomic_DNA"/>
</dbReference>
<dbReference type="AlphaFoldDB" id="A0A078LYH0"/>
<reference evidence="9 10" key="1">
    <citation type="submission" date="2014-07" db="EMBL/GenBank/DDBJ databases">
        <authorList>
            <person name="Urmite Genomes Urmite Genomes"/>
        </authorList>
    </citation>
    <scope>NUCLEOTIDE SEQUENCE [LARGE SCALE GENOMIC DNA]</scope>
    <source>
        <strain evidence="9 10">13MG44_air</strain>
    </source>
</reference>
<evidence type="ECO:0000256" key="8">
    <source>
        <dbReference type="SAM" id="Phobius"/>
    </source>
</evidence>
<dbReference type="PANTHER" id="PTHR30472:SF19">
    <property type="entry name" value="PETROBACTIN IMPORT SYSTEM PERMEASE PROTEIN YCLO"/>
    <property type="match status" value="1"/>
</dbReference>
<keyword evidence="3" id="KW-0813">Transport</keyword>
<dbReference type="InterPro" id="IPR037294">
    <property type="entry name" value="ABC_BtuC-like"/>
</dbReference>
<dbReference type="GO" id="GO:0005886">
    <property type="term" value="C:plasma membrane"/>
    <property type="evidence" value="ECO:0007669"/>
    <property type="project" value="UniProtKB-SubCell"/>
</dbReference>
<accession>A0A078LYH0</accession>
<feature type="transmembrane region" description="Helical" evidence="8">
    <location>
        <begin position="265"/>
        <end position="289"/>
    </location>
</feature>
<name>A0A078LYH0_9STAP</name>
<evidence type="ECO:0000256" key="6">
    <source>
        <dbReference type="ARBA" id="ARBA00022989"/>
    </source>
</evidence>
<evidence type="ECO:0000256" key="2">
    <source>
        <dbReference type="ARBA" id="ARBA00007935"/>
    </source>
</evidence>
<dbReference type="HOGENOM" id="CLU_050494_0_0_9"/>
<keyword evidence="6 8" id="KW-1133">Transmembrane helix</keyword>
<dbReference type="OrthoDB" id="9796260at2"/>
<keyword evidence="10" id="KW-1185">Reference proteome</keyword>
<evidence type="ECO:0000313" key="10">
    <source>
        <dbReference type="Proteomes" id="UP000044136"/>
    </source>
</evidence>
<feature type="transmembrane region" description="Helical" evidence="8">
    <location>
        <begin position="105"/>
        <end position="124"/>
    </location>
</feature>
<dbReference type="GO" id="GO:0022857">
    <property type="term" value="F:transmembrane transporter activity"/>
    <property type="evidence" value="ECO:0007669"/>
    <property type="project" value="InterPro"/>
</dbReference>
<evidence type="ECO:0000256" key="5">
    <source>
        <dbReference type="ARBA" id="ARBA00022692"/>
    </source>
</evidence>
<protein>
    <submittedName>
        <fullName evidence="9">Hemin transport system permease protein HmuU</fullName>
    </submittedName>
</protein>
<dbReference type="Gene3D" id="1.10.3470.10">
    <property type="entry name" value="ABC transporter involved in vitamin B12 uptake, BtuC"/>
    <property type="match status" value="1"/>
</dbReference>
<dbReference type="RefSeq" id="WP_035807488.1">
    <property type="nucleotide sequence ID" value="NZ_CCSE01000001.1"/>
</dbReference>
<dbReference type="CDD" id="cd06550">
    <property type="entry name" value="TM_ABC_iron-siderophores_like"/>
    <property type="match status" value="1"/>
</dbReference>
<comment type="similarity">
    <text evidence="2">Belongs to the binding-protein-dependent transport system permease family. FecCD subfamily.</text>
</comment>
<evidence type="ECO:0000256" key="4">
    <source>
        <dbReference type="ARBA" id="ARBA00022475"/>
    </source>
</evidence>
<dbReference type="PANTHER" id="PTHR30472">
    <property type="entry name" value="FERRIC ENTEROBACTIN TRANSPORT SYSTEM PERMEASE PROTEIN"/>
    <property type="match status" value="1"/>
</dbReference>
<evidence type="ECO:0000313" key="9">
    <source>
        <dbReference type="EMBL" id="CDZ99050.1"/>
    </source>
</evidence>
<proteinExistence type="inferred from homology"/>
<evidence type="ECO:0000256" key="1">
    <source>
        <dbReference type="ARBA" id="ARBA00004651"/>
    </source>
</evidence>
<feature type="transmembrane region" description="Helical" evidence="8">
    <location>
        <begin position="131"/>
        <end position="148"/>
    </location>
</feature>
<organism evidence="9 10">
    <name type="scientific">Jeotgalicoccus saudimassiliensis</name>
    <dbReference type="NCBI Taxonomy" id="1461582"/>
    <lineage>
        <taxon>Bacteria</taxon>
        <taxon>Bacillati</taxon>
        <taxon>Bacillota</taxon>
        <taxon>Bacilli</taxon>
        <taxon>Bacillales</taxon>
        <taxon>Staphylococcaceae</taxon>
        <taxon>Jeotgalicoccus</taxon>
    </lineage>
</organism>
<dbReference type="eggNOG" id="COG4605">
    <property type="taxonomic scope" value="Bacteria"/>
</dbReference>
<feature type="transmembrane region" description="Helical" evidence="8">
    <location>
        <begin position="179"/>
        <end position="195"/>
    </location>
</feature>
<dbReference type="Pfam" id="PF01032">
    <property type="entry name" value="FecCD"/>
    <property type="match status" value="1"/>
</dbReference>
<feature type="transmembrane region" description="Helical" evidence="8">
    <location>
        <begin position="76"/>
        <end position="99"/>
    </location>
</feature>
<keyword evidence="7 8" id="KW-0472">Membrane</keyword>
<dbReference type="SUPFAM" id="SSF81345">
    <property type="entry name" value="ABC transporter involved in vitamin B12 uptake, BtuC"/>
    <property type="match status" value="1"/>
</dbReference>
<comment type="subcellular location">
    <subcellularLocation>
        <location evidence="1">Cell membrane</location>
        <topology evidence="1">Multi-pass membrane protein</topology>
    </subcellularLocation>
</comment>
<feature type="transmembrane region" description="Helical" evidence="8">
    <location>
        <begin position="225"/>
        <end position="253"/>
    </location>
</feature>
<evidence type="ECO:0000256" key="7">
    <source>
        <dbReference type="ARBA" id="ARBA00023136"/>
    </source>
</evidence>
<dbReference type="InterPro" id="IPR000522">
    <property type="entry name" value="ABC_transptr_permease_BtuC"/>
</dbReference>
<feature type="transmembrane region" description="Helical" evidence="8">
    <location>
        <begin position="295"/>
        <end position="312"/>
    </location>
</feature>
<dbReference type="STRING" id="1461582.BN1048_00169"/>
<sequence>MHKNTKVIIMLSLLSIGLLAFYTLYGLNPDIYFYQLPSRLKRILAIVIVAVAIAVSTVIFQTIVKNRILTPSIMGLDSVYTFIQTAIVFLAGVSSPLLLNSQYNYFLSMGVLVLFTLFVFKFLFKLTKNNIFLLLLIGIILGTFFGNLSTFMQILISPEDFSILQGTLFGSFNAIDESLLGITGIIVILMLIIIFKDFRALDVLSLGRDHALNLGINYDRKVSGLLIIVAILVSVSTALVGPIMFLGLLVVNLAHELLKTFRHSYLILGTALISIITLVIGQMVVQFVFGNNIELSVIINLVGGVYFIYLMLRRNRT</sequence>
<dbReference type="GO" id="GO:0033214">
    <property type="term" value="P:siderophore-iron import into cell"/>
    <property type="evidence" value="ECO:0007669"/>
    <property type="project" value="TreeGrafter"/>
</dbReference>
<gene>
    <name evidence="9" type="primary">hmuU_1</name>
    <name evidence="9" type="ORF">BN1048_00169</name>
</gene>
<feature type="transmembrane region" description="Helical" evidence="8">
    <location>
        <begin position="7"/>
        <end position="27"/>
    </location>
</feature>